<dbReference type="EMBL" id="JAUOTP010000001">
    <property type="protein sequence ID" value="MDO6413182.1"/>
    <property type="molecule type" value="Genomic_DNA"/>
</dbReference>
<dbReference type="Gene3D" id="2.40.160.20">
    <property type="match status" value="1"/>
</dbReference>
<dbReference type="InterPro" id="IPR011250">
    <property type="entry name" value="OMP/PagP_B-barrel"/>
</dbReference>
<gene>
    <name evidence="4" type="ORF">Q4F19_02190</name>
</gene>
<evidence type="ECO:0000313" key="5">
    <source>
        <dbReference type="Proteomes" id="UP001169764"/>
    </source>
</evidence>
<reference evidence="4" key="1">
    <citation type="submission" date="2023-07" db="EMBL/GenBank/DDBJ databases">
        <authorList>
            <person name="Kim M."/>
        </authorList>
    </citation>
    <scope>NUCLEOTIDE SEQUENCE</scope>
    <source>
        <strain evidence="4">BIUV-7</strain>
    </source>
</reference>
<comment type="caution">
    <text evidence="4">The sequence shown here is derived from an EMBL/GenBank/DDBJ whole genome shotgun (WGS) entry which is preliminary data.</text>
</comment>
<sequence>MRNSVFLVSCVAALGFAAAAQAQDAAPAGTSTDISANGTAFRGFRAEVQAGGDRFMSQGQHDDKFAFGGAIGFDGQIGEKIVVGPEVSYWRSRAENVTNPLGGTYAQKSFGEIGAGIRAGYLVQPQILVYGIGGYVSDKQRAAFTGPNNSGTAGAFYNVVHTSGYQVGLGSEYSLNDNVYVGAGYRYSNYADHTARQRVFLSAGVRFKP</sequence>
<proteinExistence type="predicted"/>
<accession>A0ABT8Y4D4</accession>
<dbReference type="RefSeq" id="WP_303539495.1">
    <property type="nucleotide sequence ID" value="NZ_JAUOTP010000001.1"/>
</dbReference>
<evidence type="ECO:0000256" key="1">
    <source>
        <dbReference type="ARBA" id="ARBA00022729"/>
    </source>
</evidence>
<protein>
    <submittedName>
        <fullName evidence="4">Outer membrane beta-barrel protein</fullName>
    </submittedName>
</protein>
<dbReference type="SUPFAM" id="SSF56925">
    <property type="entry name" value="OMPA-like"/>
    <property type="match status" value="1"/>
</dbReference>
<keyword evidence="5" id="KW-1185">Reference proteome</keyword>
<feature type="chain" id="PRO_5046313473" evidence="2">
    <location>
        <begin position="23"/>
        <end position="209"/>
    </location>
</feature>
<dbReference type="Pfam" id="PF13505">
    <property type="entry name" value="OMP_b-brl"/>
    <property type="match status" value="1"/>
</dbReference>
<keyword evidence="1 2" id="KW-0732">Signal</keyword>
<evidence type="ECO:0000259" key="3">
    <source>
        <dbReference type="Pfam" id="PF13505"/>
    </source>
</evidence>
<evidence type="ECO:0000256" key="2">
    <source>
        <dbReference type="SAM" id="SignalP"/>
    </source>
</evidence>
<feature type="signal peptide" evidence="2">
    <location>
        <begin position="1"/>
        <end position="22"/>
    </location>
</feature>
<dbReference type="Proteomes" id="UP001169764">
    <property type="component" value="Unassembled WGS sequence"/>
</dbReference>
<feature type="domain" description="Outer membrane protein beta-barrel" evidence="3">
    <location>
        <begin position="10"/>
        <end position="207"/>
    </location>
</feature>
<organism evidence="4 5">
    <name type="scientific">Sphingomonas natans</name>
    <dbReference type="NCBI Taxonomy" id="3063330"/>
    <lineage>
        <taxon>Bacteria</taxon>
        <taxon>Pseudomonadati</taxon>
        <taxon>Pseudomonadota</taxon>
        <taxon>Alphaproteobacteria</taxon>
        <taxon>Sphingomonadales</taxon>
        <taxon>Sphingomonadaceae</taxon>
        <taxon>Sphingomonas</taxon>
    </lineage>
</organism>
<name>A0ABT8Y4D4_9SPHN</name>
<evidence type="ECO:0000313" key="4">
    <source>
        <dbReference type="EMBL" id="MDO6413182.1"/>
    </source>
</evidence>
<dbReference type="InterPro" id="IPR027385">
    <property type="entry name" value="Beta-barrel_OMP"/>
</dbReference>